<gene>
    <name evidence="1" type="ORF">TanjilG_23577</name>
</gene>
<evidence type="ECO:0000313" key="2">
    <source>
        <dbReference type="Proteomes" id="UP000188354"/>
    </source>
</evidence>
<dbReference type="Proteomes" id="UP000188354">
    <property type="component" value="Chromosome LG08"/>
</dbReference>
<accession>A0A4P1R9T7</accession>
<dbReference type="AlphaFoldDB" id="A0A4P1R9T7"/>
<organism evidence="1 2">
    <name type="scientific">Lupinus angustifolius</name>
    <name type="common">Narrow-leaved blue lupine</name>
    <dbReference type="NCBI Taxonomy" id="3871"/>
    <lineage>
        <taxon>Eukaryota</taxon>
        <taxon>Viridiplantae</taxon>
        <taxon>Streptophyta</taxon>
        <taxon>Embryophyta</taxon>
        <taxon>Tracheophyta</taxon>
        <taxon>Spermatophyta</taxon>
        <taxon>Magnoliopsida</taxon>
        <taxon>eudicotyledons</taxon>
        <taxon>Gunneridae</taxon>
        <taxon>Pentapetalae</taxon>
        <taxon>rosids</taxon>
        <taxon>fabids</taxon>
        <taxon>Fabales</taxon>
        <taxon>Fabaceae</taxon>
        <taxon>Papilionoideae</taxon>
        <taxon>50 kb inversion clade</taxon>
        <taxon>genistoids sensu lato</taxon>
        <taxon>core genistoids</taxon>
        <taxon>Genisteae</taxon>
        <taxon>Lupinus</taxon>
    </lineage>
</organism>
<sequence>MQSMINLHANHGVPLCLSGITNPLALSKEMADHDRRRKAMMRKQRSLAREGVHANQEFIAPQRNFIFEINVEENGDLDDIFNDLFLSHLDLTAKAA</sequence>
<dbReference type="OrthoDB" id="1886726at2759"/>
<protein>
    <submittedName>
        <fullName evidence="1">Uncharacterized protein</fullName>
    </submittedName>
</protein>
<dbReference type="EMBL" id="CM007368">
    <property type="protein sequence ID" value="OIW05791.1"/>
    <property type="molecule type" value="Genomic_DNA"/>
</dbReference>
<dbReference type="Gramene" id="OIW05791">
    <property type="protein sequence ID" value="OIW05791"/>
    <property type="gene ID" value="TanjilG_23577"/>
</dbReference>
<dbReference type="KEGG" id="lang:109355341"/>
<proteinExistence type="predicted"/>
<reference evidence="1 2" key="1">
    <citation type="journal article" date="2017" name="Plant Biotechnol. J.">
        <title>A comprehensive draft genome sequence for lupin (Lupinus angustifolius), an emerging health food: insights into plant-microbe interactions and legume evolution.</title>
        <authorList>
            <person name="Hane J.K."/>
            <person name="Ming Y."/>
            <person name="Kamphuis L.G."/>
            <person name="Nelson M.N."/>
            <person name="Garg G."/>
            <person name="Atkins C.A."/>
            <person name="Bayer P.E."/>
            <person name="Bravo A."/>
            <person name="Bringans S."/>
            <person name="Cannon S."/>
            <person name="Edwards D."/>
            <person name="Foley R."/>
            <person name="Gao L.L."/>
            <person name="Harrison M.J."/>
            <person name="Huang W."/>
            <person name="Hurgobin B."/>
            <person name="Li S."/>
            <person name="Liu C.W."/>
            <person name="McGrath A."/>
            <person name="Morahan G."/>
            <person name="Murray J."/>
            <person name="Weller J."/>
            <person name="Jian J."/>
            <person name="Singh K.B."/>
        </authorList>
    </citation>
    <scope>NUCLEOTIDE SEQUENCE</scope>
    <source>
        <strain evidence="2">cv. Tanjil</strain>
        <tissue evidence="1">Whole plant</tissue>
    </source>
</reference>
<keyword evidence="2" id="KW-1185">Reference proteome</keyword>
<name>A0A4P1R9T7_LUPAN</name>
<evidence type="ECO:0000313" key="1">
    <source>
        <dbReference type="EMBL" id="OIW05791.1"/>
    </source>
</evidence>